<dbReference type="GO" id="GO:0016301">
    <property type="term" value="F:kinase activity"/>
    <property type="evidence" value="ECO:0007669"/>
    <property type="project" value="UniProtKB-KW"/>
</dbReference>
<name>A0ABX4MFV6_9ACTO</name>
<protein>
    <submittedName>
        <fullName evidence="2">Dihydroxyacetone kinase</fullName>
    </submittedName>
</protein>
<evidence type="ECO:0000259" key="1">
    <source>
        <dbReference type="PROSITE" id="PS51481"/>
    </source>
</evidence>
<keyword evidence="2" id="KW-0808">Transferase</keyword>
<evidence type="ECO:0000313" key="2">
    <source>
        <dbReference type="EMBL" id="PHP52920.1"/>
    </source>
</evidence>
<organism evidence="2 3">
    <name type="scientific">Actinomyces ruminis</name>
    <dbReference type="NCBI Taxonomy" id="1937003"/>
    <lineage>
        <taxon>Bacteria</taxon>
        <taxon>Bacillati</taxon>
        <taxon>Actinomycetota</taxon>
        <taxon>Actinomycetes</taxon>
        <taxon>Actinomycetales</taxon>
        <taxon>Actinomycetaceae</taxon>
        <taxon>Actinomyces</taxon>
    </lineage>
</organism>
<evidence type="ECO:0000313" key="3">
    <source>
        <dbReference type="Proteomes" id="UP000194577"/>
    </source>
</evidence>
<dbReference type="Gene3D" id="3.30.1180.20">
    <property type="entry name" value="Dihydroxyacetone kinase, domain 2"/>
    <property type="match status" value="1"/>
</dbReference>
<dbReference type="Pfam" id="PF02733">
    <property type="entry name" value="Dak1"/>
    <property type="match status" value="1"/>
</dbReference>
<dbReference type="EMBL" id="MTPX02000039">
    <property type="protein sequence ID" value="PHP52920.1"/>
    <property type="molecule type" value="Genomic_DNA"/>
</dbReference>
<sequence length="335" mass="35801">MKKILNSPDTFVRDTMEGIEAAYGDRVGLLDGDFRVLMSRYPAPEGKVGVVTAGGSGHLPLFLGYVGQGMLDGCAVGEVFASPAAEKMADMIRACDRGAGVLCLYGNYNGDIFNFRMACEDVEFDDIETRQLLGRDDVASSPKERADKRRGVAGLVYAFKIAGAAAEKMMTLDEVTAVTARALDNIRTMGVALSPCIVPKVGEPTFTIEDGQIEIGMGIHGEAGIEVRPMMTADEIARLILETIEADLPLAGGDEVSVMINGLGGTPLEEQLIVYRSVHALLAERGVTVVMPHVGEFATSMEMAGLSVSVFKLDAELKELLRAPATTPFYTNANK</sequence>
<proteinExistence type="predicted"/>
<dbReference type="SUPFAM" id="SSF82549">
    <property type="entry name" value="DAK1/DegV-like"/>
    <property type="match status" value="1"/>
</dbReference>
<keyword evidence="2" id="KW-0418">Kinase</keyword>
<feature type="domain" description="DhaK" evidence="1">
    <location>
        <begin position="7"/>
        <end position="330"/>
    </location>
</feature>
<dbReference type="PANTHER" id="PTHR28629">
    <property type="entry name" value="TRIOKINASE/FMN CYCLASE"/>
    <property type="match status" value="1"/>
</dbReference>
<gene>
    <name evidence="2" type="ORF">BW737_006610</name>
</gene>
<accession>A0ABX4MFV6</accession>
<dbReference type="InterPro" id="IPR050861">
    <property type="entry name" value="Dihydroxyacetone_Kinase"/>
</dbReference>
<comment type="caution">
    <text evidence="2">The sequence shown here is derived from an EMBL/GenBank/DDBJ whole genome shotgun (WGS) entry which is preliminary data.</text>
</comment>
<dbReference type="Proteomes" id="UP000194577">
    <property type="component" value="Unassembled WGS sequence"/>
</dbReference>
<dbReference type="Gene3D" id="3.40.50.10440">
    <property type="entry name" value="Dihydroxyacetone kinase, domain 1"/>
    <property type="match status" value="1"/>
</dbReference>
<reference evidence="2 3" key="1">
    <citation type="submission" date="2017-10" db="EMBL/GenBank/DDBJ databases">
        <title>Draft genome sequence of cellulolytic Actinomyces sp CtC72 isolated from cattle rumen fluid.</title>
        <authorList>
            <person name="Joshi A.J."/>
            <person name="Vasudevan G."/>
            <person name="Lanjekar V.B."/>
            <person name="Hivarkar S."/>
            <person name="Engineer A."/>
            <person name="Pore S.D."/>
            <person name="Dhakephalkar P.K."/>
            <person name="Dagar S."/>
        </authorList>
    </citation>
    <scope>NUCLEOTIDE SEQUENCE [LARGE SCALE GENOMIC DNA]</scope>
    <source>
        <strain evidence="3">CtC72</strain>
    </source>
</reference>
<dbReference type="InterPro" id="IPR004006">
    <property type="entry name" value="DhaK_dom"/>
</dbReference>
<keyword evidence="3" id="KW-1185">Reference proteome</keyword>
<dbReference type="PROSITE" id="PS51481">
    <property type="entry name" value="DHAK"/>
    <property type="match status" value="1"/>
</dbReference>
<dbReference type="RefSeq" id="WP_086614770.1">
    <property type="nucleotide sequence ID" value="NZ_MTPX02000039.1"/>
</dbReference>
<dbReference type="PANTHER" id="PTHR28629:SF4">
    <property type="entry name" value="TRIOKINASE_FMN CYCLASE"/>
    <property type="match status" value="1"/>
</dbReference>